<gene>
    <name evidence="1" type="ORF">J4G43_08780</name>
</gene>
<dbReference type="EMBL" id="JAGEMI010000001">
    <property type="protein sequence ID" value="MBO1861038.1"/>
    <property type="molecule type" value="Genomic_DNA"/>
</dbReference>
<organism evidence="1">
    <name type="scientific">Bradyrhizobium barranii subsp. barranii</name>
    <dbReference type="NCBI Taxonomy" id="2823807"/>
    <lineage>
        <taxon>Bacteria</taxon>
        <taxon>Pseudomonadati</taxon>
        <taxon>Pseudomonadota</taxon>
        <taxon>Alphaproteobacteria</taxon>
        <taxon>Hyphomicrobiales</taxon>
        <taxon>Nitrobacteraceae</taxon>
        <taxon>Bradyrhizobium</taxon>
        <taxon>Bradyrhizobium barranii</taxon>
    </lineage>
</organism>
<accession>A0A939S1Z8</accession>
<protein>
    <submittedName>
        <fullName evidence="1">Uncharacterized protein</fullName>
    </submittedName>
</protein>
<sequence>MVVPLVGPAPSAEANRSFRPVKRVQSSLACKLNIRAADALDGARKMPPGDERADAMKMATILENAAEMLEHFSGRVGVPAK</sequence>
<dbReference type="AlphaFoldDB" id="A0A939S1Z8"/>
<comment type="caution">
    <text evidence="1">The sequence shown here is derived from an EMBL/GenBank/DDBJ whole genome shotgun (WGS) entry which is preliminary data.</text>
</comment>
<evidence type="ECO:0000313" key="1">
    <source>
        <dbReference type="EMBL" id="MBO1861038.1"/>
    </source>
</evidence>
<name>A0A939S1Z8_9BRAD</name>
<proteinExistence type="predicted"/>
<reference evidence="1" key="1">
    <citation type="submission" date="2021-03" db="EMBL/GenBank/DDBJ databases">
        <title>Whole Genome Sequence of Bradyrhizobium sp. Strain 144S4.</title>
        <authorList>
            <person name="Bromfield E.S.P."/>
            <person name="Cloutier S."/>
        </authorList>
    </citation>
    <scope>NUCLEOTIDE SEQUENCE [LARGE SCALE GENOMIC DNA]</scope>
    <source>
        <strain evidence="1">144S4</strain>
    </source>
</reference>